<keyword evidence="2" id="KW-1185">Reference proteome</keyword>
<evidence type="ECO:0000313" key="1">
    <source>
        <dbReference type="EMBL" id="MEN5379348.1"/>
    </source>
</evidence>
<accession>A0ABV0BYJ0</accession>
<proteinExistence type="predicted"/>
<dbReference type="EMBL" id="JBDJNQ010000009">
    <property type="protein sequence ID" value="MEN5379348.1"/>
    <property type="molecule type" value="Genomic_DNA"/>
</dbReference>
<evidence type="ECO:0000313" key="2">
    <source>
        <dbReference type="Proteomes" id="UP001409291"/>
    </source>
</evidence>
<comment type="caution">
    <text evidence="1">The sequence shown here is derived from an EMBL/GenBank/DDBJ whole genome shotgun (WGS) entry which is preliminary data.</text>
</comment>
<gene>
    <name evidence="1" type="ORF">ABE541_18930</name>
</gene>
<organism evidence="1 2">
    <name type="scientific">Sphingobacterium kitahiroshimense</name>
    <dbReference type="NCBI Taxonomy" id="470446"/>
    <lineage>
        <taxon>Bacteria</taxon>
        <taxon>Pseudomonadati</taxon>
        <taxon>Bacteroidota</taxon>
        <taxon>Sphingobacteriia</taxon>
        <taxon>Sphingobacteriales</taxon>
        <taxon>Sphingobacteriaceae</taxon>
        <taxon>Sphingobacterium</taxon>
    </lineage>
</organism>
<protein>
    <submittedName>
        <fullName evidence="1">Uncharacterized protein</fullName>
    </submittedName>
</protein>
<reference evidence="1 2" key="1">
    <citation type="submission" date="2024-04" db="EMBL/GenBank/DDBJ databases">
        <title>WGS of bacteria from Torrens River.</title>
        <authorList>
            <person name="Wyrsch E.R."/>
            <person name="Drigo B."/>
        </authorList>
    </citation>
    <scope>NUCLEOTIDE SEQUENCE [LARGE SCALE GENOMIC DNA]</scope>
    <source>
        <strain evidence="1 2">TWI391</strain>
    </source>
</reference>
<dbReference type="RefSeq" id="WP_183913627.1">
    <property type="nucleotide sequence ID" value="NZ_JBDJLH010000007.1"/>
</dbReference>
<dbReference type="Proteomes" id="UP001409291">
    <property type="component" value="Unassembled WGS sequence"/>
</dbReference>
<sequence>MMKFVIGFIFFCLSSVDVSPQKEDIVVSVILKNVIGKSFTFNQSDRKDYLNDVIITYLGKVETKDKIKYHILTWGRIWGPNGHTTGIILLYDYKKRYFGKYVLGAINDLPVKLDRNKLLFDNKQKIDCDGSIMTRIDFETIPKDIFLKCNGDQGDMYELSF</sequence>
<name>A0ABV0BYJ0_9SPHI</name>